<proteinExistence type="predicted"/>
<protein>
    <submittedName>
        <fullName evidence="1">Peptidase M16</fullName>
    </submittedName>
</protein>
<dbReference type="Proteomes" id="UP000224303">
    <property type="component" value="Unassembled WGS sequence"/>
</dbReference>
<comment type="caution">
    <text evidence="1">The sequence shown here is derived from an EMBL/GenBank/DDBJ whole genome shotgun (WGS) entry which is preliminary data.</text>
</comment>
<dbReference type="AlphaFoldDB" id="A0A2G0E5Q2"/>
<gene>
    <name evidence="1" type="ORF">CQR37_18200</name>
</gene>
<evidence type="ECO:0000313" key="1">
    <source>
        <dbReference type="EMBL" id="PHL19807.1"/>
    </source>
</evidence>
<name>A0A2G0E5Q2_ENTFC</name>
<evidence type="ECO:0000313" key="2">
    <source>
        <dbReference type="Proteomes" id="UP000224303"/>
    </source>
</evidence>
<accession>A0A2G0E5Q2</accession>
<feature type="non-terminal residue" evidence="1">
    <location>
        <position position="129"/>
    </location>
</feature>
<dbReference type="Gene3D" id="3.30.830.10">
    <property type="entry name" value="Metalloenzyme, LuxS/M16 peptidase-like"/>
    <property type="match status" value="1"/>
</dbReference>
<feature type="non-terminal residue" evidence="1">
    <location>
        <position position="1"/>
    </location>
</feature>
<organism evidence="1 2">
    <name type="scientific">Enterococcus faecium</name>
    <name type="common">Streptococcus faecium</name>
    <dbReference type="NCBI Taxonomy" id="1352"/>
    <lineage>
        <taxon>Bacteria</taxon>
        <taxon>Bacillati</taxon>
        <taxon>Bacillota</taxon>
        <taxon>Bacilli</taxon>
        <taxon>Lactobacillales</taxon>
        <taxon>Enterococcaceae</taxon>
        <taxon>Enterococcus</taxon>
    </lineage>
</organism>
<sequence>TVERTMEDAIAKEKGRLLISAISSRFRARKLKTDVTDQWYLSDKNHFVLTVEGENRKEILTSISTTVSLLNDLIRNGWQEDELQDIKNNFCRRMKLSTDAPSRPSSMWCDDFADYVISGDRYLTDPSQQ</sequence>
<reference evidence="1 2" key="1">
    <citation type="submission" date="2017-10" db="EMBL/GenBank/DDBJ databases">
        <title>Draft genomes of the Enterococcus faecium isolated from human feces before and after Helicobacter pylori eradication therapy.</title>
        <authorList>
            <person name="Prianichniikov N.A."/>
            <person name="Glushchenko O.E."/>
            <person name="Malakhova M.V."/>
        </authorList>
    </citation>
    <scope>NUCLEOTIDE SEQUENCE [LARGE SCALE GENOMIC DNA]</scope>
    <source>
        <strain evidence="1 2">Hp_5-7</strain>
    </source>
</reference>
<dbReference type="EMBL" id="PCGC01000721">
    <property type="protein sequence ID" value="PHL19807.1"/>
    <property type="molecule type" value="Genomic_DNA"/>
</dbReference>